<dbReference type="AlphaFoldDB" id="A0A8K0THG1"/>
<feature type="compositionally biased region" description="Gly residues" evidence="1">
    <location>
        <begin position="134"/>
        <end position="143"/>
    </location>
</feature>
<proteinExistence type="predicted"/>
<evidence type="ECO:0000313" key="2">
    <source>
        <dbReference type="EMBL" id="KAH7366741.1"/>
    </source>
</evidence>
<sequence>MRNVLQRFRRTDGNHTTEVRSETNPDEQSSRPPVSATVHTRDTAEEEEAASEYFADDASTIRPTRSDAASSIFGDDASTLQPDTYTPLGAEGEGSTGNDRRSRTRPQPWLRQRAEEEPEVFLVNGDGSYAGPRPGAGAGAGAGRGRRTAGAETGRVPVRVQVDEGPDYWHATREPEPFNPFDEVARLSQRERVDLAVKNARGPQYQELRAVVSHRWQLTPKLAPGLGASPCTPPFLSHTPHVSSQCLQPHAWSRTEWNLQMLFQGLTGH</sequence>
<dbReference type="Proteomes" id="UP000813385">
    <property type="component" value="Unassembled WGS sequence"/>
</dbReference>
<keyword evidence="3" id="KW-1185">Reference proteome</keyword>
<protein>
    <submittedName>
        <fullName evidence="2">Uncharacterized protein</fullName>
    </submittedName>
</protein>
<feature type="compositionally biased region" description="Basic and acidic residues" evidence="1">
    <location>
        <begin position="9"/>
        <end position="23"/>
    </location>
</feature>
<name>A0A8K0THG1_9PEZI</name>
<feature type="region of interest" description="Disordered" evidence="1">
    <location>
        <begin position="1"/>
        <end position="152"/>
    </location>
</feature>
<comment type="caution">
    <text evidence="2">The sequence shown here is derived from an EMBL/GenBank/DDBJ whole genome shotgun (WGS) entry which is preliminary data.</text>
</comment>
<dbReference type="EMBL" id="JAGPXD010000002">
    <property type="protein sequence ID" value="KAH7366741.1"/>
    <property type="molecule type" value="Genomic_DNA"/>
</dbReference>
<evidence type="ECO:0000313" key="3">
    <source>
        <dbReference type="Proteomes" id="UP000813385"/>
    </source>
</evidence>
<organism evidence="2 3">
    <name type="scientific">Plectosphaerella cucumerina</name>
    <dbReference type="NCBI Taxonomy" id="40658"/>
    <lineage>
        <taxon>Eukaryota</taxon>
        <taxon>Fungi</taxon>
        <taxon>Dikarya</taxon>
        <taxon>Ascomycota</taxon>
        <taxon>Pezizomycotina</taxon>
        <taxon>Sordariomycetes</taxon>
        <taxon>Hypocreomycetidae</taxon>
        <taxon>Glomerellales</taxon>
        <taxon>Plectosphaerellaceae</taxon>
        <taxon>Plectosphaerella</taxon>
    </lineage>
</organism>
<evidence type="ECO:0000256" key="1">
    <source>
        <dbReference type="SAM" id="MobiDB-lite"/>
    </source>
</evidence>
<accession>A0A8K0THG1</accession>
<reference evidence="2" key="1">
    <citation type="journal article" date="2021" name="Nat. Commun.">
        <title>Genetic determinants of endophytism in the Arabidopsis root mycobiome.</title>
        <authorList>
            <person name="Mesny F."/>
            <person name="Miyauchi S."/>
            <person name="Thiergart T."/>
            <person name="Pickel B."/>
            <person name="Atanasova L."/>
            <person name="Karlsson M."/>
            <person name="Huettel B."/>
            <person name="Barry K.W."/>
            <person name="Haridas S."/>
            <person name="Chen C."/>
            <person name="Bauer D."/>
            <person name="Andreopoulos W."/>
            <person name="Pangilinan J."/>
            <person name="LaButti K."/>
            <person name="Riley R."/>
            <person name="Lipzen A."/>
            <person name="Clum A."/>
            <person name="Drula E."/>
            <person name="Henrissat B."/>
            <person name="Kohler A."/>
            <person name="Grigoriev I.V."/>
            <person name="Martin F.M."/>
            <person name="Hacquard S."/>
        </authorList>
    </citation>
    <scope>NUCLEOTIDE SEQUENCE</scope>
    <source>
        <strain evidence="2">MPI-CAGE-AT-0016</strain>
    </source>
</reference>
<dbReference type="OrthoDB" id="10553467at2759"/>
<gene>
    <name evidence="2" type="ORF">B0T11DRAFT_315359</name>
</gene>